<evidence type="ECO:0000256" key="4">
    <source>
        <dbReference type="ARBA" id="ARBA00023136"/>
    </source>
</evidence>
<dbReference type="Pfam" id="PF07244">
    <property type="entry name" value="POTRA"/>
    <property type="match status" value="2"/>
</dbReference>
<dbReference type="HOGENOM" id="CLU_007664_4_0_9"/>
<feature type="chain" id="PRO_5003549678" evidence="6">
    <location>
        <begin position="27"/>
        <end position="671"/>
    </location>
</feature>
<dbReference type="Gene3D" id="2.40.160.50">
    <property type="entry name" value="membrane protein fhac: a member of the omp85/tpsb transporter family"/>
    <property type="match status" value="1"/>
</dbReference>
<keyword evidence="4" id="KW-0472">Membrane</keyword>
<dbReference type="AlphaFoldDB" id="H1CYI0"/>
<keyword evidence="2" id="KW-0812">Transmembrane</keyword>
<dbReference type="Pfam" id="PF01103">
    <property type="entry name" value="Omp85"/>
    <property type="match status" value="1"/>
</dbReference>
<dbReference type="InterPro" id="IPR039910">
    <property type="entry name" value="D15-like"/>
</dbReference>
<evidence type="ECO:0000259" key="7">
    <source>
        <dbReference type="PROSITE" id="PS51779"/>
    </source>
</evidence>
<accession>H1CYI0</accession>
<dbReference type="eggNOG" id="COG4775">
    <property type="taxonomic scope" value="Bacteria"/>
</dbReference>
<evidence type="ECO:0000256" key="6">
    <source>
        <dbReference type="SAM" id="SignalP"/>
    </source>
</evidence>
<dbReference type="PROSITE" id="PS51779">
    <property type="entry name" value="POTRA"/>
    <property type="match status" value="1"/>
</dbReference>
<feature type="signal peptide" evidence="6">
    <location>
        <begin position="1"/>
        <end position="26"/>
    </location>
</feature>
<dbReference type="InterPro" id="IPR034746">
    <property type="entry name" value="POTRA"/>
</dbReference>
<dbReference type="Proteomes" id="UP000003277">
    <property type="component" value="Unassembled WGS sequence"/>
</dbReference>
<evidence type="ECO:0000256" key="2">
    <source>
        <dbReference type="ARBA" id="ARBA00022692"/>
    </source>
</evidence>
<reference evidence="8 9" key="1">
    <citation type="submission" date="2011-11" db="EMBL/GenBank/DDBJ databases">
        <title>The Genome Sequence of Dialister succinatiphilus YIT 11850.</title>
        <authorList>
            <consortium name="The Broad Institute Genome Sequencing Platform"/>
            <person name="Earl A."/>
            <person name="Ward D."/>
            <person name="Feldgarden M."/>
            <person name="Gevers D."/>
            <person name="Morotomi M."/>
            <person name="Young S.K."/>
            <person name="Zeng Q."/>
            <person name="Gargeya S."/>
            <person name="Fitzgerald M."/>
            <person name="Haas B."/>
            <person name="Abouelleil A."/>
            <person name="Alvarado L."/>
            <person name="Arachchi H.M."/>
            <person name="Berlin A."/>
            <person name="Brown A."/>
            <person name="Chapman S.B."/>
            <person name="Dunbar C."/>
            <person name="Gearin G."/>
            <person name="Goldberg J."/>
            <person name="Griggs A."/>
            <person name="Gujja S."/>
            <person name="Heiman D."/>
            <person name="Howarth C."/>
            <person name="Lui A."/>
            <person name="MacDonald P.J.P."/>
            <person name="Montmayeur A."/>
            <person name="Murphy C."/>
            <person name="Neiman D."/>
            <person name="Pearson M."/>
            <person name="Priest M."/>
            <person name="Roberts A."/>
            <person name="Saif S."/>
            <person name="Shea T."/>
            <person name="Sisk P."/>
            <person name="Stolte C."/>
            <person name="Sykes S."/>
            <person name="Wortman J."/>
            <person name="Nusbaum C."/>
            <person name="Birren B."/>
        </authorList>
    </citation>
    <scope>NUCLEOTIDE SEQUENCE [LARGE SCALE GENOMIC DNA]</scope>
    <source>
        <strain evidence="8 9">YIT 11850</strain>
    </source>
</reference>
<dbReference type="PANTHER" id="PTHR12815:SF47">
    <property type="entry name" value="TRANSLOCATION AND ASSEMBLY MODULE SUBUNIT TAMA"/>
    <property type="match status" value="1"/>
</dbReference>
<dbReference type="PANTHER" id="PTHR12815">
    <property type="entry name" value="SORTING AND ASSEMBLY MACHINERY SAMM50 PROTEIN FAMILY MEMBER"/>
    <property type="match status" value="1"/>
</dbReference>
<keyword evidence="9" id="KW-1185">Reference proteome</keyword>
<proteinExistence type="predicted"/>
<comment type="caution">
    <text evidence="8">The sequence shown here is derived from an EMBL/GenBank/DDBJ whole genome shotgun (WGS) entry which is preliminary data.</text>
</comment>
<dbReference type="STRING" id="742743.HMPREF9453_00418"/>
<evidence type="ECO:0000256" key="3">
    <source>
        <dbReference type="ARBA" id="ARBA00022729"/>
    </source>
</evidence>
<keyword evidence="3 6" id="KW-0732">Signal</keyword>
<evidence type="ECO:0000313" key="8">
    <source>
        <dbReference type="EMBL" id="EHO63661.1"/>
    </source>
</evidence>
<dbReference type="Gene3D" id="3.10.20.310">
    <property type="entry name" value="membrane protein fhac"/>
    <property type="match status" value="3"/>
</dbReference>
<dbReference type="InterPro" id="IPR000184">
    <property type="entry name" value="Bac_surfAg_D15"/>
</dbReference>
<gene>
    <name evidence="8" type="ORF">HMPREF9453_00418</name>
</gene>
<feature type="domain" description="POTRA" evidence="7">
    <location>
        <begin position="176"/>
        <end position="250"/>
    </location>
</feature>
<comment type="subcellular location">
    <subcellularLocation>
        <location evidence="1">Membrane</location>
    </subcellularLocation>
</comment>
<evidence type="ECO:0000313" key="9">
    <source>
        <dbReference type="Proteomes" id="UP000003277"/>
    </source>
</evidence>
<evidence type="ECO:0000256" key="1">
    <source>
        <dbReference type="ARBA" id="ARBA00004370"/>
    </source>
</evidence>
<dbReference type="RefSeq" id="WP_008858924.1">
    <property type="nucleotide sequence ID" value="NZ_JH591187.1"/>
</dbReference>
<name>H1CYI0_9FIRM</name>
<sequence length="671" mass="74366">MITSKSRKVVLLSAVLLSLSGWTAFADSPDMTGSQGGMTQSAMINVKTGQQSGGAGQITDETAESKTESSVAVKQSQQQTVAVGDASLYLSKADDEAIEAQVGKTITSVDFAGIPEEVKTKLSPLVQSRPGTQLTEEGVRNDVASIGSTGVFSQITPAFSPVPEGVGITYQLAANPVVHDVTFTGNTIFTSDYLKSIMNIPQDSVLNFVLVNQKLKQIEDLYLKQGYMLVSIPSVNVSSDGTLHVDISEGVVEDIIIVGNDKTKDKVITRELKLKKGKPFNKFQASRSMERLYNLGYFEDVNMKLLPGKENEHNVIIEIDVIEQKTGIVTVGAGYSDSDGTVGIVELGDTNFRGTGDKVNFHWEFGGAGDGKNYTISYTHPWINDNGDSLGASIFNRIYEYDDYDAKGHEIAEYDKRRKGWNLTWGHVTDEYRTNYFNFESSKESYDDHDGFDWQGHAYDKFRDYKSYGYDSPEAMQDAWHKAIFDNFGTTNSFTFTHVFDNRDNYFNASKGHRLSFAAQWGGHGLGGDYDFYKFTAEGRFYKNLGSSHILALRLMAGYIDGDVSYGNLFSLGGSNTLRGYEDDQFKGKKMYAGTLEYRFPIAKKVQGVLFTDVGSTWSLDQGKIPWYEDDDSLNWAVGVGLRLQTPIGPIRLDYGHGDQNKFHFSFGTQF</sequence>
<keyword evidence="5" id="KW-0998">Cell outer membrane</keyword>
<dbReference type="InterPro" id="IPR010827">
    <property type="entry name" value="BamA/TamA_POTRA"/>
</dbReference>
<dbReference type="PATRIC" id="fig|742743.3.peg.430"/>
<organism evidence="8 9">
    <name type="scientific">Dialister succinatiphilus YIT 11850</name>
    <dbReference type="NCBI Taxonomy" id="742743"/>
    <lineage>
        <taxon>Bacteria</taxon>
        <taxon>Bacillati</taxon>
        <taxon>Bacillota</taxon>
        <taxon>Negativicutes</taxon>
        <taxon>Veillonellales</taxon>
        <taxon>Veillonellaceae</taxon>
        <taxon>Dialister</taxon>
    </lineage>
</organism>
<evidence type="ECO:0000256" key="5">
    <source>
        <dbReference type="ARBA" id="ARBA00023237"/>
    </source>
</evidence>
<protein>
    <submittedName>
        <fullName evidence="8">Outer membrane protein assembly complex, YaeT protein</fullName>
    </submittedName>
</protein>
<dbReference type="GO" id="GO:0019867">
    <property type="term" value="C:outer membrane"/>
    <property type="evidence" value="ECO:0007669"/>
    <property type="project" value="InterPro"/>
</dbReference>
<dbReference type="EMBL" id="ADLT01000014">
    <property type="protein sequence ID" value="EHO63661.1"/>
    <property type="molecule type" value="Genomic_DNA"/>
</dbReference>
<dbReference type="OrthoDB" id="9776356at2"/>